<proteinExistence type="inferred from homology"/>
<evidence type="ECO:0000256" key="2">
    <source>
        <dbReference type="SAM" id="MobiDB-lite"/>
    </source>
</evidence>
<feature type="compositionally biased region" description="Polar residues" evidence="2">
    <location>
        <begin position="25"/>
        <end position="35"/>
    </location>
</feature>
<evidence type="ECO:0000256" key="1">
    <source>
        <dbReference type="ARBA" id="ARBA00009817"/>
    </source>
</evidence>
<sequence length="637" mass="72726">MEDNDSDFLMEPHRQADADELDYQELQTPSWLTTAVPTLSSRSLVSPVPVRTPPHRHPQPRQPYPASSDPRTLARPRKVPAARPIPPPHVSPPHHILLQAPAPPPAPPPSPPSPPAPQAQPPLEPLPSPTPSESSTPQQQVTKVTPNPLFSPHAAPSVPAPPVAPQSRHQEYEEGGYDYEYEEESDARFEVQTSEPQVLFVFDKPGYSPSPPTTMAPPTRAPTPSDPWDCAPRCPRYTLLEWNMDYDVRLYPDTLWVSTVMISENRVLAELEGYMRVQDYFYGLNDQGLVLNLTVPFVTQIKFGRHPGVLQETNDFTVSLYVQPSYYRPGELPTPISNEVLVDELEAKTVFVHSFEANVWEVTEALLEEKVKTFMAQLRQHGEAFLDRYYYLASYSRPELYQAVYYEIWIYATNFRNPQPHNKVAPPQRRPRVNKVTQRTLTKLCRGVECPRFEVLRTFKYGIQKRRYFNALFASTSPEECHFTTTSIWKGFMPLHLYKHGINSHMEVLEATRPIALVHVRTSPAVHPECPQNLTMSLYLPRRLHSNPPQTGYSAPKVHITSMNDVIVYAYTVGGYLLEPARVRQELADLKHRLSEFGACYRDDEHYVVIYDFIVRYHGRQNEIWVLAENCKATHNG</sequence>
<dbReference type="Pfam" id="PF04832">
    <property type="entry name" value="SOUL"/>
    <property type="match status" value="2"/>
</dbReference>
<dbReference type="PANTHER" id="PTHR11220:SF1">
    <property type="entry name" value="HEME-BINDING PROTEIN 2"/>
    <property type="match status" value="1"/>
</dbReference>
<dbReference type="PRINTS" id="PR01217">
    <property type="entry name" value="PRICHEXTENSN"/>
</dbReference>
<accession>A0A0P4W4H7</accession>
<feature type="compositionally biased region" description="Pro residues" evidence="2">
    <location>
        <begin position="101"/>
        <end position="130"/>
    </location>
</feature>
<dbReference type="EMBL" id="GDRN01072837">
    <property type="protein sequence ID" value="JAI63490.1"/>
    <property type="molecule type" value="Transcribed_RNA"/>
</dbReference>
<feature type="compositionally biased region" description="Pro residues" evidence="2">
    <location>
        <begin position="208"/>
        <end position="225"/>
    </location>
</feature>
<organism evidence="3">
    <name type="scientific">Scylla olivacea</name>
    <name type="common">Orange mud crab</name>
    <name type="synonym">Cancer olivacea</name>
    <dbReference type="NCBI Taxonomy" id="85551"/>
    <lineage>
        <taxon>Eukaryota</taxon>
        <taxon>Metazoa</taxon>
        <taxon>Ecdysozoa</taxon>
        <taxon>Arthropoda</taxon>
        <taxon>Crustacea</taxon>
        <taxon>Multicrustacea</taxon>
        <taxon>Malacostraca</taxon>
        <taxon>Eumalacostraca</taxon>
        <taxon>Eucarida</taxon>
        <taxon>Decapoda</taxon>
        <taxon>Pleocyemata</taxon>
        <taxon>Brachyura</taxon>
        <taxon>Eubrachyura</taxon>
        <taxon>Portunoidea</taxon>
        <taxon>Portunidae</taxon>
        <taxon>Portuninae</taxon>
        <taxon>Scylla</taxon>
    </lineage>
</organism>
<reference evidence="3" key="1">
    <citation type="submission" date="2015-09" db="EMBL/GenBank/DDBJ databases">
        <title>Scylla olivacea transcriptome.</title>
        <authorList>
            <person name="Ikhwanuddin M."/>
        </authorList>
    </citation>
    <scope>NUCLEOTIDE SEQUENCE</scope>
</reference>
<feature type="compositionally biased region" description="Low complexity" evidence="2">
    <location>
        <begin position="36"/>
        <end position="49"/>
    </location>
</feature>
<name>A0A0P4W4H7_SCYOL</name>
<comment type="similarity">
    <text evidence="1">Belongs to the HEBP family.</text>
</comment>
<dbReference type="PANTHER" id="PTHR11220">
    <property type="entry name" value="HEME-BINDING PROTEIN-RELATED"/>
    <property type="match status" value="1"/>
</dbReference>
<protein>
    <submittedName>
        <fullName evidence="3">Uncharacterized protein</fullName>
    </submittedName>
</protein>
<feature type="compositionally biased region" description="Low complexity" evidence="2">
    <location>
        <begin position="131"/>
        <end position="140"/>
    </location>
</feature>
<feature type="region of interest" description="Disordered" evidence="2">
    <location>
        <begin position="1"/>
        <end position="172"/>
    </location>
</feature>
<evidence type="ECO:0000313" key="3">
    <source>
        <dbReference type="EMBL" id="JAI63490.1"/>
    </source>
</evidence>
<dbReference type="Gene3D" id="3.20.80.10">
    <property type="entry name" value="Regulatory factor, effector binding domain"/>
    <property type="match status" value="2"/>
</dbReference>
<dbReference type="SUPFAM" id="SSF55136">
    <property type="entry name" value="Probable bacterial effector-binding domain"/>
    <property type="match status" value="2"/>
</dbReference>
<dbReference type="AlphaFoldDB" id="A0A0P4W4H7"/>
<dbReference type="InterPro" id="IPR011256">
    <property type="entry name" value="Reg_factor_effector_dom_sf"/>
</dbReference>
<dbReference type="InterPro" id="IPR006917">
    <property type="entry name" value="SOUL_heme-bd"/>
</dbReference>
<feature type="region of interest" description="Disordered" evidence="2">
    <location>
        <begin position="205"/>
        <end position="227"/>
    </location>
</feature>